<evidence type="ECO:0000313" key="4">
    <source>
        <dbReference type="Proteomes" id="UP000556201"/>
    </source>
</evidence>
<keyword evidence="1" id="KW-0175">Coiled coil</keyword>
<dbReference type="PANTHER" id="PTHR41259:SF1">
    <property type="entry name" value="DOUBLE-STRAND BREAK REPAIR RAD50 ATPASE, PUTATIVE-RELATED"/>
    <property type="match status" value="1"/>
</dbReference>
<dbReference type="RefSeq" id="WP_184279510.1">
    <property type="nucleotide sequence ID" value="NZ_JACHLJ010000002.1"/>
</dbReference>
<dbReference type="Pfam" id="PF13514">
    <property type="entry name" value="AAA_27"/>
    <property type="match status" value="1"/>
</dbReference>
<protein>
    <submittedName>
        <fullName evidence="3">Uncharacterized protein YhaN</fullName>
    </submittedName>
</protein>
<comment type="caution">
    <text evidence="3">The sequence shown here is derived from an EMBL/GenBank/DDBJ whole genome shotgun (WGS) entry which is preliminary data.</text>
</comment>
<dbReference type="Proteomes" id="UP000556201">
    <property type="component" value="Unassembled WGS sequence"/>
</dbReference>
<proteinExistence type="predicted"/>
<feature type="domain" description="YhaN AAA" evidence="2">
    <location>
        <begin position="1"/>
        <end position="206"/>
    </location>
</feature>
<dbReference type="InterPro" id="IPR038734">
    <property type="entry name" value="YhaN_AAA"/>
</dbReference>
<dbReference type="SUPFAM" id="SSF52540">
    <property type="entry name" value="P-loop containing nucleoside triphosphate hydrolases"/>
    <property type="match status" value="1"/>
</dbReference>
<feature type="coiled-coil region" evidence="1">
    <location>
        <begin position="777"/>
        <end position="847"/>
    </location>
</feature>
<dbReference type="EMBL" id="JACHLJ010000002">
    <property type="protein sequence ID" value="MBB5772107.1"/>
    <property type="molecule type" value="Genomic_DNA"/>
</dbReference>
<dbReference type="AlphaFoldDB" id="A0A7W9L659"/>
<dbReference type="Gene3D" id="3.40.50.300">
    <property type="entry name" value="P-loop containing nucleotide triphosphate hydrolases"/>
    <property type="match status" value="2"/>
</dbReference>
<evidence type="ECO:0000313" key="3">
    <source>
        <dbReference type="EMBL" id="MBB5772107.1"/>
    </source>
</evidence>
<dbReference type="PANTHER" id="PTHR41259">
    <property type="entry name" value="DOUBLE-STRAND BREAK REPAIR RAD50 ATPASE, PUTATIVE-RELATED"/>
    <property type="match status" value="1"/>
</dbReference>
<accession>A0A7W9L659</accession>
<reference evidence="3 4" key="1">
    <citation type="submission" date="2020-08" db="EMBL/GenBank/DDBJ databases">
        <title>Functional genomics of gut bacteria from endangered species of beetles.</title>
        <authorList>
            <person name="Carlos-Shanley C."/>
        </authorList>
    </citation>
    <scope>NUCLEOTIDE SEQUENCE [LARGE SCALE GENOMIC DNA]</scope>
    <source>
        <strain evidence="3 4">S00192</strain>
    </source>
</reference>
<evidence type="ECO:0000259" key="2">
    <source>
        <dbReference type="Pfam" id="PF13514"/>
    </source>
</evidence>
<organism evidence="3 4">
    <name type="scientific">Brevundimonas vesicularis</name>
    <name type="common">Pseudomonas vesicularis</name>
    <dbReference type="NCBI Taxonomy" id="41276"/>
    <lineage>
        <taxon>Bacteria</taxon>
        <taxon>Pseudomonadati</taxon>
        <taxon>Pseudomonadota</taxon>
        <taxon>Alphaproteobacteria</taxon>
        <taxon>Caulobacterales</taxon>
        <taxon>Caulobacteraceae</taxon>
        <taxon>Brevundimonas</taxon>
    </lineage>
</organism>
<feature type="coiled-coil region" evidence="1">
    <location>
        <begin position="917"/>
        <end position="949"/>
    </location>
</feature>
<gene>
    <name evidence="3" type="ORF">HNP47_002111</name>
</gene>
<sequence length="1153" mass="126699">MRIAELSLERYGRFEGRQLTLPHREQDFHLIYGPNEAGKTTTLCAVADLLFGFEHLVNHAYRFSASALRVGAVLEAGGEHLSCRRRRGKTGTLVDAADAPLDEGRLIAMLGGISRDAFLQSSSLDHARLRAGGRAMVESRNDLGQMLFTAGSGATNVKQVLDSLDRELDALWGQRRSERRAFSRAEVRWKEARTGLRDAAVRPADWLKAKSELDLATKAFLQADAARQRAALALAGAERLRRVFPLLGRRKDLVEAIAKHPGVAMSETVEATAREALDAAAEHQQKRHTAEQLLASARQRLEAEPDQSPVLSLADEIDRLVQDMSAEQERRTARPALGAEIDTIRAEIGELAVQLELEAETARTTSLPAPGIIQKLRELASRRVALATRVSTTEQAANLARAEVEAADQALTQAEPPAVLDQLQTTVTAAQRAGELDEQIHKQEALVSKTGEALAQALRALLPWAGDVQTLATLVTPLEDEVDQAATTADTLAQRAADAARLVSERAEALELARAKVEAARRTQGVVPLDTLLQARTDRDQSVDRVAQHLAGEAILPSPMEEVEQLRRTVSEADALADRRFAAADATAQLAAAEAEVTQAEIRHRNAQEQSEKLTSELERSGEDWLARLRLQGLPELQPDALRGWLRRRVQCLVARDMHEDAKNELLRLKSRRDGLLRELRAVVETPQVQHAEALEPVLAEAATRLEALRRTAAAFDALKSDSRNANARRDEALRGAQAALQQLQDWQAEWDAFNAEVGLSLQPMTAEVRLSAWEALARSRERLEELRRRLDHLDTSAQDFAARAVRVARDLGLGATDDALEVARKAKAALEAARAASARRRALQDELDSRDQERAAAAAALDAAETALAEAFTTTRSSDRLSLAAALDHARDRRNLEGELKKIDDELALQADGQPIASLEAECAEASYDLLSARAEEARTELEQASQAAIAANGVMSEAAVRFKRFEGQQDAANWASELELARAELDSLAETYILKKAQRLLLGHAMKRQAERARHPLLKRAAELFQTLTLKRYADLIIDREADKPRLLGVCDDGQSTIQIDDMSEGTQDQLFLALRLAAVEQAMSTGSRLPFLADDLFVTFDDDRARSGLQVLGELSRTTQVLFFTHHAHLRDLAETLFPSLSVHDLQEAT</sequence>
<dbReference type="InterPro" id="IPR027417">
    <property type="entry name" value="P-loop_NTPase"/>
</dbReference>
<evidence type="ECO:0000256" key="1">
    <source>
        <dbReference type="SAM" id="Coils"/>
    </source>
</evidence>
<name>A0A7W9L659_BREVE</name>
<feature type="coiled-coil region" evidence="1">
    <location>
        <begin position="583"/>
        <end position="624"/>
    </location>
</feature>